<dbReference type="STRING" id="45351.A7STD2"/>
<keyword evidence="5 15" id="KW-0472">Membrane</keyword>
<dbReference type="eggNOG" id="KOG2489">
    <property type="taxonomic scope" value="Eukaryota"/>
</dbReference>
<gene>
    <name evidence="16" type="ORF">NEMVEDRAFT_v1g130948</name>
</gene>
<comment type="catalytic activity">
    <reaction evidence="8">
        <text>a 1,2-diacyl-sn-glycero-3-phospho-(1D-myo-inositol)(in) = a 1,2-diacyl-sn-glycero-3-phospho-(1D-myo-inositol)(out)</text>
        <dbReference type="Rhea" id="RHEA:38691"/>
        <dbReference type="ChEBI" id="CHEBI:57880"/>
    </reaction>
</comment>
<comment type="similarity">
    <text evidence="2">Belongs to the CLPTM1 family.</text>
</comment>
<keyword evidence="4 15" id="KW-1133">Transmembrane helix</keyword>
<comment type="catalytic activity">
    <reaction evidence="9">
        <text>6-(alpha-D-glucosaminyl)-(1-octadecanoyl,2-(9Z)-octadecenoyl-sn-glycero-3-phospho)-1D-myo-inositol(in) = 6-(alpha-D-glucosaminyl)-(1-octadecanoyl,2-(9Z)-octadecenoyl-sn-glycero-3-phospho)-1D-myo-inositol(out)</text>
        <dbReference type="Rhea" id="RHEA:71495"/>
        <dbReference type="ChEBI" id="CHEBI:190691"/>
    </reaction>
</comment>
<comment type="function">
    <text evidence="13">Scramblase that mediates the translocation of glucosaminylphosphatidylinositol (alpha-D-GlcN-(1-6)-(1,2-diacyl-sn-glycero-3-phospho)-1D-myo-inositol, GlcN-PI) across the endoplasmic reticulum (ER) membrane, from the cytosolic leaflet to the luminal leaflet of the ER membrane, where it participates in the biosynthesis of glycosylphosphatidylinositol (GPI). GPI is a lipid glycoconjugate involved in post-translational modification of proteins. Can also translocate 1,2-diacyl-sn-glycero-3-phospho-(1D-myo-inositol) (phosphatidylinositol or PI), as well as several other phospholipids (1,2-diacyl-sn-glycero-3-phosphocholine, 1,2-diacyl-sn-glycero-3-phosphoethanolamine), and N-acetylglucosaminylphosphatidylinositol (GlcNAc-PI) in vitro.</text>
</comment>
<keyword evidence="3 15" id="KW-0812">Transmembrane</keyword>
<evidence type="ECO:0000256" key="9">
    <source>
        <dbReference type="ARBA" id="ARBA00036810"/>
    </source>
</evidence>
<dbReference type="Pfam" id="PF05602">
    <property type="entry name" value="CLPTM1"/>
    <property type="match status" value="1"/>
</dbReference>
<dbReference type="AlphaFoldDB" id="A7STD2"/>
<dbReference type="PANTHER" id="PTHR21347">
    <property type="entry name" value="CLEFT LIP AND PALATE ASSOCIATED TRANSMEMBRANE PROTEIN-RELATED"/>
    <property type="match status" value="1"/>
</dbReference>
<keyword evidence="17" id="KW-1185">Reference proteome</keyword>
<feature type="transmembrane region" description="Helical" evidence="15">
    <location>
        <begin position="421"/>
        <end position="442"/>
    </location>
</feature>
<feature type="transmembrane region" description="Helical" evidence="15">
    <location>
        <begin position="6"/>
        <end position="29"/>
    </location>
</feature>
<dbReference type="PANTHER" id="PTHR21347:SF0">
    <property type="entry name" value="LIPID SCRAMBLASE CLPTM1L"/>
    <property type="match status" value="1"/>
</dbReference>
<dbReference type="GO" id="GO:0016020">
    <property type="term" value="C:membrane"/>
    <property type="evidence" value="ECO:0000318"/>
    <property type="project" value="GO_Central"/>
</dbReference>
<dbReference type="InterPro" id="IPR008429">
    <property type="entry name" value="CLPTM1"/>
</dbReference>
<evidence type="ECO:0000256" key="8">
    <source>
        <dbReference type="ARBA" id="ARBA00035895"/>
    </source>
</evidence>
<feature type="transmembrane region" description="Helical" evidence="15">
    <location>
        <begin position="393"/>
        <end position="415"/>
    </location>
</feature>
<evidence type="ECO:0000313" key="16">
    <source>
        <dbReference type="EMBL" id="EDO33037.1"/>
    </source>
</evidence>
<evidence type="ECO:0000313" key="17">
    <source>
        <dbReference type="Proteomes" id="UP000001593"/>
    </source>
</evidence>
<evidence type="ECO:0000256" key="2">
    <source>
        <dbReference type="ARBA" id="ARBA00009310"/>
    </source>
</evidence>
<accession>A7STD2</accession>
<name>A7STD2_NEMVE</name>
<evidence type="ECO:0000256" key="11">
    <source>
        <dbReference type="ARBA" id="ARBA00042320"/>
    </source>
</evidence>
<evidence type="ECO:0000256" key="12">
    <source>
        <dbReference type="ARBA" id="ARBA00043155"/>
    </source>
</evidence>
<feature type="transmembrane region" description="Helical" evidence="15">
    <location>
        <begin position="277"/>
        <end position="298"/>
    </location>
</feature>
<evidence type="ECO:0000256" key="6">
    <source>
        <dbReference type="ARBA" id="ARBA00024615"/>
    </source>
</evidence>
<evidence type="ECO:0000256" key="7">
    <source>
        <dbReference type="ARBA" id="ARBA00024631"/>
    </source>
</evidence>
<dbReference type="GO" id="GO:0012505">
    <property type="term" value="C:endomembrane system"/>
    <property type="evidence" value="ECO:0000318"/>
    <property type="project" value="GO_Central"/>
</dbReference>
<protein>
    <recommendedName>
        <fullName evidence="10">Lipid scramblase CLPTM1L</fullName>
    </recommendedName>
    <alternativeName>
        <fullName evidence="12">Cisplatin resistance-related protein 9</fullName>
    </alternativeName>
    <alternativeName>
        <fullName evidence="11">Cleft lip and palate transmembrane protein 1-like protein</fullName>
    </alternativeName>
</protein>
<comment type="catalytic activity">
    <reaction evidence="14">
        <text>a 6-(alpha-D-glucosaminyl)-1-(1,2-diacyl-sn-glycero-3-phospho)-1D-myo-inositol(in) = a 6-(alpha-D-glucosaminyl)-1-(1,2-diacyl-sn-glycero-3-phospho)-1D-myo-inositol(out)</text>
        <dbReference type="Rhea" id="RHEA:71491"/>
        <dbReference type="ChEBI" id="CHEBI:57997"/>
    </reaction>
</comment>
<evidence type="ECO:0000256" key="10">
    <source>
        <dbReference type="ARBA" id="ARBA00040905"/>
    </source>
</evidence>
<reference evidence="16 17" key="1">
    <citation type="journal article" date="2007" name="Science">
        <title>Sea anemone genome reveals ancestral eumetazoan gene repertoire and genomic organization.</title>
        <authorList>
            <person name="Putnam N.H."/>
            <person name="Srivastava M."/>
            <person name="Hellsten U."/>
            <person name="Dirks B."/>
            <person name="Chapman J."/>
            <person name="Salamov A."/>
            <person name="Terry A."/>
            <person name="Shapiro H."/>
            <person name="Lindquist E."/>
            <person name="Kapitonov V.V."/>
            <person name="Jurka J."/>
            <person name="Genikhovich G."/>
            <person name="Grigoriev I.V."/>
            <person name="Lucas S.M."/>
            <person name="Steele R.E."/>
            <person name="Finnerty J.R."/>
            <person name="Technau U."/>
            <person name="Martindale M.Q."/>
            <person name="Rokhsar D.S."/>
        </authorList>
    </citation>
    <scope>NUCLEOTIDE SEQUENCE [LARGE SCALE GENOMIC DNA]</scope>
    <source>
        <strain evidence="17">CH2 X CH6</strain>
    </source>
</reference>
<dbReference type="OMA" id="TTMWRAF"/>
<dbReference type="Proteomes" id="UP000001593">
    <property type="component" value="Unassembled WGS sequence"/>
</dbReference>
<sequence length="533" mass="61897">MFGINLTTIALTVFGLYMLNSVYVVYNLFYVPSCRGNSRECLHPHSILGQNLELALYTSTQPNARSIDSLELLWKKSNFDIFESFTEILNASIPRRTRNNGSLYVTVYVYPVGQTPFRNNYMTSYASSALTTYAVPKDEVVNLLSGGKKSQPIKDDLPVSHWRPTLNFHVMSEKVAFNRYAIPGEIFSLLRYSRMMGKNEQYLPIVYIDELQVVYRHIQPLNKTSHQMPLNLKYSPISLGKLRIWSAVHQSMGMMKNLGFKDKDLDEIRGLFTDTNLYLLGLTFLISIFHLLFDFLAFKNDVNFWQNADSMVGLSSRTVIWRCVCSIIIFLYLMDEKASLLVLFPQGIGSIIEMWKLTKALKVTIIWRGAKPTLKFGERSTQEKQTDEFDGEALYYLKYVMYPLVVASAVYSLLYHPQKSWYSWTINSLVNGIYVLGFLFMMPQLFVNYRLKSVAHLPWRAFMYKAFNTFIDDVFAFIITMPTAHRLACFRDDFIFVIYLYQRWLYPVDMARVNEFGVSYAEEKQKQDKLHAD</sequence>
<evidence type="ECO:0000256" key="14">
    <source>
        <dbReference type="ARBA" id="ARBA00093208"/>
    </source>
</evidence>
<comment type="subcellular location">
    <subcellularLocation>
        <location evidence="1">Membrane</location>
        <topology evidence="1">Multi-pass membrane protein</topology>
    </subcellularLocation>
</comment>
<evidence type="ECO:0000256" key="13">
    <source>
        <dbReference type="ARBA" id="ARBA00045827"/>
    </source>
</evidence>
<evidence type="ECO:0000256" key="1">
    <source>
        <dbReference type="ARBA" id="ARBA00004141"/>
    </source>
</evidence>
<evidence type="ECO:0000256" key="15">
    <source>
        <dbReference type="SAM" id="Phobius"/>
    </source>
</evidence>
<comment type="catalytic activity">
    <reaction evidence="6">
        <text>a 1,2-diacyl-sn-glycero-3-phosphoethanolamine(in) = a 1,2-diacyl-sn-glycero-3-phosphoethanolamine(out)</text>
        <dbReference type="Rhea" id="RHEA:38895"/>
        <dbReference type="ChEBI" id="CHEBI:64612"/>
    </reaction>
</comment>
<evidence type="ECO:0000256" key="5">
    <source>
        <dbReference type="ARBA" id="ARBA00023136"/>
    </source>
</evidence>
<dbReference type="FunCoup" id="A7STD2">
    <property type="interactions" value="596"/>
</dbReference>
<dbReference type="HOGENOM" id="CLU_019907_4_1_1"/>
<evidence type="ECO:0000256" key="4">
    <source>
        <dbReference type="ARBA" id="ARBA00022989"/>
    </source>
</evidence>
<evidence type="ECO:0000256" key="3">
    <source>
        <dbReference type="ARBA" id="ARBA00022692"/>
    </source>
</evidence>
<dbReference type="InParanoid" id="A7STD2"/>
<dbReference type="EMBL" id="DS469794">
    <property type="protein sequence ID" value="EDO33037.1"/>
    <property type="molecule type" value="Genomic_DNA"/>
</dbReference>
<dbReference type="PhylomeDB" id="A7STD2"/>
<feature type="transmembrane region" description="Helical" evidence="15">
    <location>
        <begin position="318"/>
        <end position="334"/>
    </location>
</feature>
<proteinExistence type="inferred from homology"/>
<organism evidence="16 17">
    <name type="scientific">Nematostella vectensis</name>
    <name type="common">Starlet sea anemone</name>
    <dbReference type="NCBI Taxonomy" id="45351"/>
    <lineage>
        <taxon>Eukaryota</taxon>
        <taxon>Metazoa</taxon>
        <taxon>Cnidaria</taxon>
        <taxon>Anthozoa</taxon>
        <taxon>Hexacorallia</taxon>
        <taxon>Actiniaria</taxon>
        <taxon>Edwardsiidae</taxon>
        <taxon>Nematostella</taxon>
    </lineage>
</organism>
<comment type="catalytic activity">
    <reaction evidence="7">
        <text>a 1,2-diacyl-sn-glycero-3-phosphocholine(in) = a 1,2-diacyl-sn-glycero-3-phosphocholine(out)</text>
        <dbReference type="Rhea" id="RHEA:38571"/>
        <dbReference type="ChEBI" id="CHEBI:57643"/>
    </reaction>
</comment>